<accession>A0A0A8ZNZ7</accession>
<reference evidence="1" key="1">
    <citation type="submission" date="2014-09" db="EMBL/GenBank/DDBJ databases">
        <authorList>
            <person name="Magalhaes I.L.F."/>
            <person name="Oliveira U."/>
            <person name="Santos F.R."/>
            <person name="Vidigal T.H.D.A."/>
            <person name="Brescovit A.D."/>
            <person name="Santos A.J."/>
        </authorList>
    </citation>
    <scope>NUCLEOTIDE SEQUENCE</scope>
    <source>
        <tissue evidence="1">Shoot tissue taken approximately 20 cm above the soil surface</tissue>
    </source>
</reference>
<sequence>MFSCWCSIVLQDRQVQSARVISIDV</sequence>
<dbReference type="AlphaFoldDB" id="A0A0A8ZNZ7"/>
<name>A0A0A8ZNZ7_ARUDO</name>
<evidence type="ECO:0000313" key="1">
    <source>
        <dbReference type="EMBL" id="JAD38485.1"/>
    </source>
</evidence>
<protein>
    <submittedName>
        <fullName evidence="1">Uncharacterized protein</fullName>
    </submittedName>
</protein>
<dbReference type="EMBL" id="GBRH01259410">
    <property type="protein sequence ID" value="JAD38485.1"/>
    <property type="molecule type" value="Transcribed_RNA"/>
</dbReference>
<organism evidence="1">
    <name type="scientific">Arundo donax</name>
    <name type="common">Giant reed</name>
    <name type="synonym">Donax arundinaceus</name>
    <dbReference type="NCBI Taxonomy" id="35708"/>
    <lineage>
        <taxon>Eukaryota</taxon>
        <taxon>Viridiplantae</taxon>
        <taxon>Streptophyta</taxon>
        <taxon>Embryophyta</taxon>
        <taxon>Tracheophyta</taxon>
        <taxon>Spermatophyta</taxon>
        <taxon>Magnoliopsida</taxon>
        <taxon>Liliopsida</taxon>
        <taxon>Poales</taxon>
        <taxon>Poaceae</taxon>
        <taxon>PACMAD clade</taxon>
        <taxon>Arundinoideae</taxon>
        <taxon>Arundineae</taxon>
        <taxon>Arundo</taxon>
    </lineage>
</organism>
<proteinExistence type="predicted"/>
<reference evidence="1" key="2">
    <citation type="journal article" date="2015" name="Data Brief">
        <title>Shoot transcriptome of the giant reed, Arundo donax.</title>
        <authorList>
            <person name="Barrero R.A."/>
            <person name="Guerrero F.D."/>
            <person name="Moolhuijzen P."/>
            <person name="Goolsby J.A."/>
            <person name="Tidwell J."/>
            <person name="Bellgard S.E."/>
            <person name="Bellgard M.I."/>
        </authorList>
    </citation>
    <scope>NUCLEOTIDE SEQUENCE</scope>
    <source>
        <tissue evidence="1">Shoot tissue taken approximately 20 cm above the soil surface</tissue>
    </source>
</reference>